<reference evidence="5" key="2">
    <citation type="submission" date="2024-02" db="EMBL/GenBank/DDBJ databases">
        <title>The Genome Sequence of Enterococcus diestrammenae JM9A.</title>
        <authorList>
            <person name="Earl A."/>
            <person name="Manson A."/>
            <person name="Gilmore M."/>
            <person name="Sanders J."/>
            <person name="Shea T."/>
            <person name="Howe W."/>
            <person name="Livny J."/>
            <person name="Cuomo C."/>
            <person name="Neafsey D."/>
            <person name="Birren B."/>
        </authorList>
    </citation>
    <scope>NUCLEOTIDE SEQUENCE</scope>
    <source>
        <strain evidence="5">JM9A</strain>
    </source>
</reference>
<feature type="region of interest" description="Disordered" evidence="3">
    <location>
        <begin position="26"/>
        <end position="47"/>
    </location>
</feature>
<dbReference type="EMBL" id="MAEI02000001">
    <property type="protein sequence ID" value="MEO1782079.1"/>
    <property type="molecule type" value="Genomic_DNA"/>
</dbReference>
<comment type="function">
    <text evidence="1 2">PPIases accelerate the folding of proteins. It catalyzes the cis-trans isomerization of proline imidic peptide bonds in oligopeptides.</text>
</comment>
<dbReference type="PROSITE" id="PS50072">
    <property type="entry name" value="CSA_PPIASE_2"/>
    <property type="match status" value="1"/>
</dbReference>
<dbReference type="PANTHER" id="PTHR45625">
    <property type="entry name" value="PEPTIDYL-PROLYL CIS-TRANS ISOMERASE-RELATED"/>
    <property type="match status" value="1"/>
</dbReference>
<dbReference type="InterPro" id="IPR029000">
    <property type="entry name" value="Cyclophilin-like_dom_sf"/>
</dbReference>
<comment type="caution">
    <text evidence="5">The sequence shown here is derived from an EMBL/GenBank/DDBJ whole genome shotgun (WGS) entry which is preliminary data.</text>
</comment>
<dbReference type="InterPro" id="IPR002130">
    <property type="entry name" value="Cyclophilin-type_PPIase_dom"/>
</dbReference>
<keyword evidence="2" id="KW-0697">Rotamase</keyword>
<evidence type="ECO:0000259" key="4">
    <source>
        <dbReference type="PROSITE" id="PS50072"/>
    </source>
</evidence>
<name>A0ABV0F215_9ENTE</name>
<comment type="catalytic activity">
    <reaction evidence="2">
        <text>[protein]-peptidylproline (omega=180) = [protein]-peptidylproline (omega=0)</text>
        <dbReference type="Rhea" id="RHEA:16237"/>
        <dbReference type="Rhea" id="RHEA-COMP:10747"/>
        <dbReference type="Rhea" id="RHEA-COMP:10748"/>
        <dbReference type="ChEBI" id="CHEBI:83833"/>
        <dbReference type="ChEBI" id="CHEBI:83834"/>
        <dbReference type="EC" id="5.2.1.8"/>
    </reaction>
</comment>
<comment type="similarity">
    <text evidence="2">Belongs to the cyclophilin-type PPIase family.</text>
</comment>
<evidence type="ECO:0000256" key="3">
    <source>
        <dbReference type="SAM" id="MobiDB-lite"/>
    </source>
</evidence>
<dbReference type="EC" id="5.2.1.8" evidence="2"/>
<accession>A0ABV0F215</accession>
<feature type="domain" description="PPIase cyclophilin-type" evidence="4">
    <location>
        <begin position="70"/>
        <end position="249"/>
    </location>
</feature>
<keyword evidence="2 5" id="KW-0413">Isomerase</keyword>
<dbReference type="RefSeq" id="WP_161870452.1">
    <property type="nucleotide sequence ID" value="NZ_JAQFAM010000003.1"/>
</dbReference>
<gene>
    <name evidence="5" type="ORF">BAU18_001672</name>
</gene>
<dbReference type="GO" id="GO:0016853">
    <property type="term" value="F:isomerase activity"/>
    <property type="evidence" value="ECO:0007669"/>
    <property type="project" value="UniProtKB-KW"/>
</dbReference>
<dbReference type="CDD" id="cd00317">
    <property type="entry name" value="cyclophilin"/>
    <property type="match status" value="1"/>
</dbReference>
<protein>
    <recommendedName>
        <fullName evidence="2">Peptidyl-prolyl cis-trans isomerase</fullName>
        <shortName evidence="2">PPIase</shortName>
        <ecNumber evidence="2">5.2.1.8</ecNumber>
    </recommendedName>
</protein>
<feature type="chain" id="PRO_5044971286" description="Peptidyl-prolyl cis-trans isomerase" evidence="2">
    <location>
        <begin position="22"/>
        <end position="255"/>
    </location>
</feature>
<evidence type="ECO:0000256" key="1">
    <source>
        <dbReference type="ARBA" id="ARBA00002388"/>
    </source>
</evidence>
<dbReference type="Gene3D" id="2.40.100.10">
    <property type="entry name" value="Cyclophilin-like"/>
    <property type="match status" value="1"/>
</dbReference>
<evidence type="ECO:0000313" key="6">
    <source>
        <dbReference type="Proteomes" id="UP001429357"/>
    </source>
</evidence>
<dbReference type="InterPro" id="IPR044666">
    <property type="entry name" value="Cyclophilin_A-like"/>
</dbReference>
<reference evidence="5" key="1">
    <citation type="submission" date="2016-06" db="EMBL/GenBank/DDBJ databases">
        <authorList>
            <person name="Van Tyne D."/>
        </authorList>
    </citation>
    <scope>NUCLEOTIDE SEQUENCE</scope>
    <source>
        <strain evidence="5">JM9A</strain>
    </source>
</reference>
<keyword evidence="6" id="KW-1185">Reference proteome</keyword>
<evidence type="ECO:0000313" key="5">
    <source>
        <dbReference type="EMBL" id="MEO1782079.1"/>
    </source>
</evidence>
<feature type="signal peptide" evidence="2">
    <location>
        <begin position="1"/>
        <end position="21"/>
    </location>
</feature>
<dbReference type="PROSITE" id="PS51257">
    <property type="entry name" value="PROKAR_LIPOPROTEIN"/>
    <property type="match status" value="1"/>
</dbReference>
<proteinExistence type="inferred from homology"/>
<dbReference type="Pfam" id="PF00160">
    <property type="entry name" value="Pro_isomerase"/>
    <property type="match status" value="1"/>
</dbReference>
<evidence type="ECO:0000256" key="2">
    <source>
        <dbReference type="RuleBase" id="RU363019"/>
    </source>
</evidence>
<dbReference type="SUPFAM" id="SSF50891">
    <property type="entry name" value="Cyclophilin-like"/>
    <property type="match status" value="1"/>
</dbReference>
<dbReference type="PANTHER" id="PTHR45625:SF16">
    <property type="entry name" value="PEPTIDYL-PROLYL CIS-TRANS ISOMERASE"/>
    <property type="match status" value="1"/>
</dbReference>
<keyword evidence="2" id="KW-0732">Signal</keyword>
<organism evidence="5 6">
    <name type="scientific">Enterococcus diestrammenae</name>
    <dbReference type="NCBI Taxonomy" id="1155073"/>
    <lineage>
        <taxon>Bacteria</taxon>
        <taxon>Bacillati</taxon>
        <taxon>Bacillota</taxon>
        <taxon>Bacilli</taxon>
        <taxon>Lactobacillales</taxon>
        <taxon>Enterococcaceae</taxon>
        <taxon>Enterococcus</taxon>
    </lineage>
</organism>
<dbReference type="Proteomes" id="UP001429357">
    <property type="component" value="Unassembled WGS sequence"/>
</dbReference>
<dbReference type="PRINTS" id="PR00153">
    <property type="entry name" value="CSAPPISMRASE"/>
</dbReference>
<sequence>MKQKRLMTGFITLGAALFLTACGSNNTASSDTSSAKKTETTTSSSVDLNALELPQLDDEIKADETVIEMDTTAGKIKFKLFPKIAPKAVENFVTHAKEGYYNGTKFHRAVEDFMIQGGDPNGDGTGGESIWGEGFELEASDQLYNIRGALAMARSTDPNSNGSQFFIIQNHDDKADGLAIQYYPEAIIEAYKDGGMPQLDGQYTVFGQVIENGMAVVDKIATAEKEDSTNSLGEQATLKEEVKINSIKILQEATE</sequence>